<reference evidence="4 5" key="3">
    <citation type="journal article" name="Genome Announc.">
        <title>Improved Draft Genome Sequence of Clostridium pasteurianum Strain ATCC 6013 (DSM 525) Using a Hybrid Next-Generation Sequencing Approach.</title>
        <authorList>
            <person name="Pyne M.E."/>
            <person name="Utturkar S."/>
            <person name="Brown S.D."/>
            <person name="Moo-Young M."/>
            <person name="Chung D.A."/>
            <person name="Chou C.P."/>
        </authorList>
    </citation>
    <scope>NUCLEOTIDE SEQUENCE [LARGE SCALE GENOMIC DNA]</scope>
    <source>
        <strain evidence="4 5">ATCC 6013</strain>
    </source>
</reference>
<dbReference type="PANTHER" id="PTHR23026">
    <property type="entry name" value="NADPH NITROREDUCTASE"/>
    <property type="match status" value="1"/>
</dbReference>
<dbReference type="eggNOG" id="COG0778">
    <property type="taxonomic scope" value="Bacteria"/>
</dbReference>
<reference evidence="4" key="2">
    <citation type="submission" date="2015-10" db="EMBL/GenBank/DDBJ databases">
        <title>Improved Draft Genome Sequence of Clostridium pasteurianum Strain ATCC 6013 (DSM 525) Using a Hybrid Next-Generation Sequencing Approach.</title>
        <authorList>
            <person name="Pyne M.E."/>
            <person name="Utturkar S.M."/>
            <person name="Brown S.D."/>
            <person name="Moo-Young M."/>
            <person name="Chung D.A."/>
            <person name="Chou P.C."/>
        </authorList>
    </citation>
    <scope>NUCLEOTIDE SEQUENCE</scope>
    <source>
        <strain evidence="4">ATCC 6013</strain>
    </source>
</reference>
<evidence type="ECO:0000313" key="4">
    <source>
        <dbReference type="EMBL" id="KRU13297.1"/>
    </source>
</evidence>
<dbReference type="PANTHER" id="PTHR23026:SF125">
    <property type="entry name" value="OXYGEN-INSENSITIVE NAD(P)H NITROREDUCTASE"/>
    <property type="match status" value="1"/>
</dbReference>
<feature type="domain" description="Nitroreductase" evidence="2">
    <location>
        <begin position="8"/>
        <end position="166"/>
    </location>
</feature>
<protein>
    <submittedName>
        <fullName evidence="3">Nitroreductase</fullName>
    </submittedName>
</protein>
<evidence type="ECO:0000313" key="5">
    <source>
        <dbReference type="Proteomes" id="UP000028042"/>
    </source>
</evidence>
<dbReference type="InterPro" id="IPR029479">
    <property type="entry name" value="Nitroreductase"/>
</dbReference>
<dbReference type="Proteomes" id="UP000028042">
    <property type="component" value="Unassembled WGS sequence"/>
</dbReference>
<dbReference type="GO" id="GO:0046857">
    <property type="term" value="F:oxidoreductase activity, acting on other nitrogenous compounds as donors, with NAD or NADP as acceptor"/>
    <property type="evidence" value="ECO:0007669"/>
    <property type="project" value="TreeGrafter"/>
</dbReference>
<dbReference type="KEGG" id="cpat:CLPA_c06040"/>
<dbReference type="KEGG" id="cpae:CPAST_c06040"/>
<gene>
    <name evidence="3" type="ORF">CLPA_c06040</name>
    <name evidence="4" type="ORF">CP6013_02545</name>
</gene>
<accession>A0A0H3J058</accession>
<keyword evidence="1" id="KW-0520">NAD</keyword>
<dbReference type="InterPro" id="IPR050627">
    <property type="entry name" value="Nitroreductase/BluB"/>
</dbReference>
<dbReference type="Pfam" id="PF00881">
    <property type="entry name" value="Nitroreductase"/>
    <property type="match status" value="1"/>
</dbReference>
<dbReference type="Proteomes" id="UP000030905">
    <property type="component" value="Chromosome"/>
</dbReference>
<dbReference type="EMBL" id="CP009268">
    <property type="protein sequence ID" value="AJA50692.1"/>
    <property type="molecule type" value="Genomic_DNA"/>
</dbReference>
<dbReference type="SUPFAM" id="SSF55469">
    <property type="entry name" value="FMN-dependent nitroreductase-like"/>
    <property type="match status" value="1"/>
</dbReference>
<dbReference type="GO" id="GO:0046256">
    <property type="term" value="P:2,4,6-trinitrotoluene catabolic process"/>
    <property type="evidence" value="ECO:0007669"/>
    <property type="project" value="TreeGrafter"/>
</dbReference>
<sequence>MSETLQTIKERRSIRNFKDEQVKEQDLQAVLEAGLYAPSAMNEQSWHFTVIQNTELLKKFTQIAKNTFAKSDVEHLKSLSKNDNYKVFYNAPTAIVISGNVNALNTEADTAAATENMLLAAKALGLGSCWIGSMPLIFENAQNEYFKKELGIPEGYNPINSIALGYAANENTKAPARRENTINIIK</sequence>
<dbReference type="Gene3D" id="3.40.109.10">
    <property type="entry name" value="NADH Oxidase"/>
    <property type="match status" value="1"/>
</dbReference>
<evidence type="ECO:0000313" key="6">
    <source>
        <dbReference type="Proteomes" id="UP000030905"/>
    </source>
</evidence>
<dbReference type="RefSeq" id="WP_004455326.1">
    <property type="nucleotide sequence ID" value="NZ_ANZB01000001.1"/>
</dbReference>
<evidence type="ECO:0000313" key="3">
    <source>
        <dbReference type="EMBL" id="AJA50692.1"/>
    </source>
</evidence>
<dbReference type="AlphaFoldDB" id="A0A0H3J058"/>
<keyword evidence="6" id="KW-1185">Reference proteome</keyword>
<name>A0A0H3J058_CLOPA</name>
<evidence type="ECO:0000259" key="2">
    <source>
        <dbReference type="Pfam" id="PF00881"/>
    </source>
</evidence>
<proteinExistence type="predicted"/>
<dbReference type="PATRIC" id="fig|1262449.3.peg.502"/>
<reference evidence="3 6" key="1">
    <citation type="journal article" date="2015" name="Genome Announc.">
        <title>Complete Genome Sequence of the Nitrogen-Fixing and Solvent-Producing Clostridium pasteurianum DSM 525.</title>
        <authorList>
            <person name="Poehlein A."/>
            <person name="Grosse-Honebrink A."/>
            <person name="Zhang Y."/>
            <person name="Minton N.P."/>
            <person name="Daniel R."/>
        </authorList>
    </citation>
    <scope>NUCLEOTIDE SEQUENCE [LARGE SCALE GENOMIC DNA]</scope>
    <source>
        <strain evidence="3">DSM 525</strain>
        <strain evidence="6">DSM 525 / ATCC 6013</strain>
    </source>
</reference>
<dbReference type="GO" id="GO:0005829">
    <property type="term" value="C:cytosol"/>
    <property type="evidence" value="ECO:0007669"/>
    <property type="project" value="TreeGrafter"/>
</dbReference>
<dbReference type="GeneID" id="93072830"/>
<evidence type="ECO:0000256" key="1">
    <source>
        <dbReference type="ARBA" id="ARBA00023027"/>
    </source>
</evidence>
<dbReference type="EMBL" id="JPGY02000001">
    <property type="protein sequence ID" value="KRU13297.1"/>
    <property type="molecule type" value="Genomic_DNA"/>
</dbReference>
<dbReference type="InterPro" id="IPR000415">
    <property type="entry name" value="Nitroreductase-like"/>
</dbReference>
<organism evidence="3 6">
    <name type="scientific">Clostridium pasteurianum DSM 525 = ATCC 6013</name>
    <dbReference type="NCBI Taxonomy" id="1262449"/>
    <lineage>
        <taxon>Bacteria</taxon>
        <taxon>Bacillati</taxon>
        <taxon>Bacillota</taxon>
        <taxon>Clostridia</taxon>
        <taxon>Eubacteriales</taxon>
        <taxon>Clostridiaceae</taxon>
        <taxon>Clostridium</taxon>
    </lineage>
</organism>